<reference evidence="1 2" key="1">
    <citation type="submission" date="2022-11" db="EMBL/GenBank/DDBJ databases">
        <title>Viruses from the air-sea interface of a natural surface slick.</title>
        <authorList>
            <person name="Rahlff J."/>
            <person name="Holmfeldt K."/>
        </authorList>
    </citation>
    <scope>NUCLEOTIDE SEQUENCE [LARGE SCALE GENOMIC DNA]</scope>
    <source>
        <strain evidence="1 2">SMS4</strain>
    </source>
</reference>
<accession>A0ABT9I5Y4</accession>
<dbReference type="SUPFAM" id="SSF53335">
    <property type="entry name" value="S-adenosyl-L-methionine-dependent methyltransferases"/>
    <property type="match status" value="1"/>
</dbReference>
<dbReference type="RefSeq" id="WP_305977899.1">
    <property type="nucleotide sequence ID" value="NZ_JAPJDY010000006.1"/>
</dbReference>
<dbReference type="PANTHER" id="PTHR20974">
    <property type="entry name" value="UPF0585 PROTEIN CG18661"/>
    <property type="match status" value="1"/>
</dbReference>
<proteinExistence type="predicted"/>
<comment type="caution">
    <text evidence="1">The sequence shown here is derived from an EMBL/GenBank/DDBJ whole genome shotgun (WGS) entry which is preliminary data.</text>
</comment>
<dbReference type="Gene3D" id="3.40.50.150">
    <property type="entry name" value="Vaccinia Virus protein VP39"/>
    <property type="match status" value="1"/>
</dbReference>
<dbReference type="InterPro" id="IPR029063">
    <property type="entry name" value="SAM-dependent_MTases_sf"/>
</dbReference>
<dbReference type="InterPro" id="IPR010342">
    <property type="entry name" value="DUF938"/>
</dbReference>
<dbReference type="PANTHER" id="PTHR20974:SF0">
    <property type="entry name" value="UPF0585 PROTEIN CG18661"/>
    <property type="match status" value="1"/>
</dbReference>
<evidence type="ECO:0000313" key="2">
    <source>
        <dbReference type="Proteomes" id="UP001231109"/>
    </source>
</evidence>
<dbReference type="Proteomes" id="UP001231109">
    <property type="component" value="Unassembled WGS sequence"/>
</dbReference>
<sequence>MLNDLPFSQACENNKAPILSVLQQALQGCSLVLEVGGGTGQHAEYFATALTHLTWQTSDQSIYLSDLSRRIQLAALANLPSPLLFDVSEQLILQQKFDAVFSANTLHIMPWPVVEQFFAQIGALTTADATLCIYGPFKYAGKFTSDSNARFDFSLKQRSAAMGIRDIEAVLTLAKQQGFHLIHDVAMPANNQLLWFKAN</sequence>
<gene>
    <name evidence="1" type="ORF">ORJ04_22945</name>
</gene>
<name>A0ABT9I5Y4_9GAMM</name>
<dbReference type="EMBL" id="JAPJDZ010000315">
    <property type="protein sequence ID" value="MDP5138808.1"/>
    <property type="molecule type" value="Genomic_DNA"/>
</dbReference>
<evidence type="ECO:0000313" key="1">
    <source>
        <dbReference type="EMBL" id="MDP5138808.1"/>
    </source>
</evidence>
<dbReference type="Pfam" id="PF06080">
    <property type="entry name" value="DUF938"/>
    <property type="match status" value="1"/>
</dbReference>
<keyword evidence="2" id="KW-1185">Reference proteome</keyword>
<protein>
    <submittedName>
        <fullName evidence="1">DUF938 domain-containing protein</fullName>
    </submittedName>
</protein>
<organism evidence="1 2">
    <name type="scientific">Rheinheimera baltica</name>
    <dbReference type="NCBI Taxonomy" id="67576"/>
    <lineage>
        <taxon>Bacteria</taxon>
        <taxon>Pseudomonadati</taxon>
        <taxon>Pseudomonadota</taxon>
        <taxon>Gammaproteobacteria</taxon>
        <taxon>Chromatiales</taxon>
        <taxon>Chromatiaceae</taxon>
        <taxon>Rheinheimera</taxon>
    </lineage>
</organism>